<evidence type="ECO:0000313" key="3">
    <source>
        <dbReference type="Proteomes" id="UP000281553"/>
    </source>
</evidence>
<dbReference type="EMBL" id="UYRU01045261">
    <property type="protein sequence ID" value="VDK89095.1"/>
    <property type="molecule type" value="Genomic_DNA"/>
</dbReference>
<protein>
    <submittedName>
        <fullName evidence="2">Uncharacterized protein</fullName>
    </submittedName>
</protein>
<evidence type="ECO:0000313" key="2">
    <source>
        <dbReference type="EMBL" id="VDK89095.1"/>
    </source>
</evidence>
<reference evidence="2 3" key="1">
    <citation type="submission" date="2018-11" db="EMBL/GenBank/DDBJ databases">
        <authorList>
            <consortium name="Pathogen Informatics"/>
        </authorList>
    </citation>
    <scope>NUCLEOTIDE SEQUENCE [LARGE SCALE GENOMIC DNA]</scope>
</reference>
<dbReference type="AlphaFoldDB" id="A0A3P6U4X7"/>
<proteinExistence type="predicted"/>
<keyword evidence="3" id="KW-1185">Reference proteome</keyword>
<gene>
    <name evidence="2" type="ORF">DILT_LOCUS4320</name>
</gene>
<keyword evidence="1" id="KW-0732">Signal</keyword>
<feature type="chain" id="PRO_5018226727" evidence="1">
    <location>
        <begin position="18"/>
        <end position="70"/>
    </location>
</feature>
<accession>A0A3P6U4X7</accession>
<sequence length="70" mass="7861">MLFFPCWVIQLRKFVASLPTSSSPFYQSPPALPWALYSFCGRLHLQVAKGRWIAAISRPPPALLTCALEI</sequence>
<name>A0A3P6U4X7_DIBLA</name>
<dbReference type="Proteomes" id="UP000281553">
    <property type="component" value="Unassembled WGS sequence"/>
</dbReference>
<evidence type="ECO:0000256" key="1">
    <source>
        <dbReference type="SAM" id="SignalP"/>
    </source>
</evidence>
<feature type="signal peptide" evidence="1">
    <location>
        <begin position="1"/>
        <end position="17"/>
    </location>
</feature>
<organism evidence="2 3">
    <name type="scientific">Dibothriocephalus latus</name>
    <name type="common">Fish tapeworm</name>
    <name type="synonym">Diphyllobothrium latum</name>
    <dbReference type="NCBI Taxonomy" id="60516"/>
    <lineage>
        <taxon>Eukaryota</taxon>
        <taxon>Metazoa</taxon>
        <taxon>Spiralia</taxon>
        <taxon>Lophotrochozoa</taxon>
        <taxon>Platyhelminthes</taxon>
        <taxon>Cestoda</taxon>
        <taxon>Eucestoda</taxon>
        <taxon>Diphyllobothriidea</taxon>
        <taxon>Diphyllobothriidae</taxon>
        <taxon>Dibothriocephalus</taxon>
    </lineage>
</organism>